<evidence type="ECO:0000256" key="3">
    <source>
        <dbReference type="PROSITE-ProRule" id="PRU00708"/>
    </source>
</evidence>
<keyword evidence="2" id="KW-0677">Repeat</keyword>
<evidence type="ECO:0008006" key="6">
    <source>
        <dbReference type="Google" id="ProtNLM"/>
    </source>
</evidence>
<proteinExistence type="inferred from homology"/>
<gene>
    <name evidence="4" type="ORF">GH714_036143</name>
</gene>
<name>A0A6A6KKD9_HEVBR</name>
<dbReference type="InterPro" id="IPR002885">
    <property type="entry name" value="PPR_rpt"/>
</dbReference>
<dbReference type="Pfam" id="PF13812">
    <property type="entry name" value="PPR_3"/>
    <property type="match status" value="2"/>
</dbReference>
<feature type="repeat" description="PPR" evidence="3">
    <location>
        <begin position="157"/>
        <end position="191"/>
    </location>
</feature>
<comment type="caution">
    <text evidence="4">The sequence shown here is derived from an EMBL/GenBank/DDBJ whole genome shotgun (WGS) entry which is preliminary data.</text>
</comment>
<dbReference type="PANTHER" id="PTHR47447">
    <property type="entry name" value="OS03G0856100 PROTEIN"/>
    <property type="match status" value="1"/>
</dbReference>
<evidence type="ECO:0000313" key="4">
    <source>
        <dbReference type="EMBL" id="KAF2289431.1"/>
    </source>
</evidence>
<evidence type="ECO:0000313" key="5">
    <source>
        <dbReference type="Proteomes" id="UP000467840"/>
    </source>
</evidence>
<reference evidence="4 5" key="1">
    <citation type="journal article" date="2020" name="Mol. Plant">
        <title>The Chromosome-Based Rubber Tree Genome Provides New Insights into Spurge Genome Evolution and Rubber Biosynthesis.</title>
        <authorList>
            <person name="Liu J."/>
            <person name="Shi C."/>
            <person name="Shi C.C."/>
            <person name="Li W."/>
            <person name="Zhang Q.J."/>
            <person name="Zhang Y."/>
            <person name="Li K."/>
            <person name="Lu H.F."/>
            <person name="Shi C."/>
            <person name="Zhu S.T."/>
            <person name="Xiao Z.Y."/>
            <person name="Nan H."/>
            <person name="Yue Y."/>
            <person name="Zhu X.G."/>
            <person name="Wu Y."/>
            <person name="Hong X.N."/>
            <person name="Fan G.Y."/>
            <person name="Tong Y."/>
            <person name="Zhang D."/>
            <person name="Mao C.L."/>
            <person name="Liu Y.L."/>
            <person name="Hao S.J."/>
            <person name="Liu W.Q."/>
            <person name="Lv M.Q."/>
            <person name="Zhang H.B."/>
            <person name="Liu Y."/>
            <person name="Hu-Tang G.R."/>
            <person name="Wang J.P."/>
            <person name="Wang J.H."/>
            <person name="Sun Y.H."/>
            <person name="Ni S.B."/>
            <person name="Chen W.B."/>
            <person name="Zhang X.C."/>
            <person name="Jiao Y.N."/>
            <person name="Eichler E.E."/>
            <person name="Li G.H."/>
            <person name="Liu X."/>
            <person name="Gao L.Z."/>
        </authorList>
    </citation>
    <scope>NUCLEOTIDE SEQUENCE [LARGE SCALE GENOMIC DNA]</scope>
    <source>
        <strain evidence="5">cv. GT1</strain>
        <tissue evidence="4">Leaf</tissue>
    </source>
</reference>
<dbReference type="Proteomes" id="UP000467840">
    <property type="component" value="Chromosome 8"/>
</dbReference>
<feature type="repeat" description="PPR" evidence="3">
    <location>
        <begin position="223"/>
        <end position="257"/>
    </location>
</feature>
<dbReference type="Gene3D" id="1.25.40.10">
    <property type="entry name" value="Tetratricopeptide repeat domain"/>
    <property type="match status" value="2"/>
</dbReference>
<dbReference type="Pfam" id="PF12854">
    <property type="entry name" value="PPR_1"/>
    <property type="match status" value="1"/>
</dbReference>
<dbReference type="NCBIfam" id="TIGR00756">
    <property type="entry name" value="PPR"/>
    <property type="match status" value="4"/>
</dbReference>
<feature type="repeat" description="PPR" evidence="3">
    <location>
        <begin position="258"/>
        <end position="292"/>
    </location>
</feature>
<evidence type="ECO:0000256" key="2">
    <source>
        <dbReference type="ARBA" id="ARBA00022737"/>
    </source>
</evidence>
<accession>A0A6A6KKD9</accession>
<dbReference type="PROSITE" id="PS51375">
    <property type="entry name" value="PPR"/>
    <property type="match status" value="4"/>
</dbReference>
<organism evidence="4 5">
    <name type="scientific">Hevea brasiliensis</name>
    <name type="common">Para rubber tree</name>
    <name type="synonym">Siphonia brasiliensis</name>
    <dbReference type="NCBI Taxonomy" id="3981"/>
    <lineage>
        <taxon>Eukaryota</taxon>
        <taxon>Viridiplantae</taxon>
        <taxon>Streptophyta</taxon>
        <taxon>Embryophyta</taxon>
        <taxon>Tracheophyta</taxon>
        <taxon>Spermatophyta</taxon>
        <taxon>Magnoliopsida</taxon>
        <taxon>eudicotyledons</taxon>
        <taxon>Gunneridae</taxon>
        <taxon>Pentapetalae</taxon>
        <taxon>rosids</taxon>
        <taxon>fabids</taxon>
        <taxon>Malpighiales</taxon>
        <taxon>Euphorbiaceae</taxon>
        <taxon>Crotonoideae</taxon>
        <taxon>Micrandreae</taxon>
        <taxon>Hevea</taxon>
    </lineage>
</organism>
<keyword evidence="5" id="KW-1185">Reference proteome</keyword>
<dbReference type="PANTHER" id="PTHR47447:SF24">
    <property type="entry name" value="PENTATRICOPEPTIDE REPEAT-CONTAINING PROTEIN"/>
    <property type="match status" value="1"/>
</dbReference>
<feature type="repeat" description="PPR" evidence="3">
    <location>
        <begin position="122"/>
        <end position="156"/>
    </location>
</feature>
<dbReference type="EMBL" id="JAAGAX010000016">
    <property type="protein sequence ID" value="KAF2289431.1"/>
    <property type="molecule type" value="Genomic_DNA"/>
</dbReference>
<comment type="similarity">
    <text evidence="1">Belongs to the PPR family. P subfamily.</text>
</comment>
<protein>
    <recommendedName>
        <fullName evidence="6">Pentacotripeptide-repeat region of PRORP domain-containing protein</fullName>
    </recommendedName>
</protein>
<sequence>MNGDRELLVVKRKPKHALSSEDVIAVLNSILDPSDAFAYFKTVAELPFVVHTTETCNHMLEILRIHKRVEDMAIVFQLMQKQIIRRDLNTYLALFKGLYIRGGLRQAPLALERMREAGFLLNAYSYNGLIHLLLQSGFCREALEVYRRMVSEGLKPSLKTYSALMVATGKRRDIKTVMGLLEEMESLGLTPNIYTYTICIRCRKTQQCNGIVCKMKASNHKPDRVTYITLLDKFSDSGDLDTVKEFWSEMEADGYVPDVVAFTILVNALCKVGNIDEAYDLLDVMRNARGVAKPSYLQYIDLWTFEGK</sequence>
<dbReference type="InterPro" id="IPR011990">
    <property type="entry name" value="TPR-like_helical_dom_sf"/>
</dbReference>
<evidence type="ECO:0000256" key="1">
    <source>
        <dbReference type="ARBA" id="ARBA00007626"/>
    </source>
</evidence>
<dbReference type="AlphaFoldDB" id="A0A6A6KKD9"/>